<comment type="caution">
    <text evidence="1">The sequence shown here is derived from an EMBL/GenBank/DDBJ whole genome shotgun (WGS) entry which is preliminary data.</text>
</comment>
<evidence type="ECO:0000313" key="1">
    <source>
        <dbReference type="EMBL" id="KAJ9097304.1"/>
    </source>
</evidence>
<gene>
    <name evidence="1" type="ORF">QFC21_004973</name>
</gene>
<dbReference type="EMBL" id="JASBWT010000017">
    <property type="protein sequence ID" value="KAJ9097304.1"/>
    <property type="molecule type" value="Genomic_DNA"/>
</dbReference>
<sequence>MSNDMVPCIAFALSGLARKQGSLDEVVKMPGLVQVERFQTFRNSPADTSAMDGTGNATSHDNTQLITWVMDSRCRIRVFFDVEATNRIEKASCERVTSYLRSLVYLKEYKFVILPPSDTPHSEKDYYKSSHRKHPELVLHVYDWQKYIGSSDDPLYHEEAEYLLSNFLSYSLDGNDGRVPKGYGVAADEVIWRKQENEALGFVRNQWETSQSSGLPEHTSSTEEPTEEHLLEAPYRHVLMSMLRSMEPEKERVVENIKVFGINPLEELDVMEITKVLLDNGVNIIPDTPPQAKIPVRKQPEPPRQVPRKKACRKSTGRKLPQARRSHSTMAKSPEISEIQPLVTQHIATQSIRHETKAQSDTSARLATDLPETAKAGHGLTEEDAKLKEIWERNKHLILYPHDPVDEVGIASSQLNPFGSVETIAGARQGGSKRQVIPSNGARGSSLATRFRESEPESSTSMHHSGAKTLKLKGKDRDDNKGCILRNPSPAPPHPLSSPLSLTTQMHKTSRQAHRWAPASHGEASSPVPLPSSQKVIRNDRDKEDSDMDQDGPQSAQARSRRLSSQYLFELDSDEDGLYDFEVTANRSANSAEPL</sequence>
<keyword evidence="2" id="KW-1185">Reference proteome</keyword>
<protein>
    <submittedName>
        <fullName evidence="1">Uncharacterized protein</fullName>
    </submittedName>
</protein>
<dbReference type="Proteomes" id="UP001227268">
    <property type="component" value="Unassembled WGS sequence"/>
</dbReference>
<reference evidence="1" key="1">
    <citation type="submission" date="2023-04" db="EMBL/GenBank/DDBJ databases">
        <title>Draft Genome sequencing of Naganishia species isolated from polar environments using Oxford Nanopore Technology.</title>
        <authorList>
            <person name="Leo P."/>
            <person name="Venkateswaran K."/>
        </authorList>
    </citation>
    <scope>NUCLEOTIDE SEQUENCE</scope>
    <source>
        <strain evidence="1">MNA-CCFEE 5423</strain>
    </source>
</reference>
<accession>A0ACC2VE94</accession>
<organism evidence="1 2">
    <name type="scientific">Naganishia friedmannii</name>
    <dbReference type="NCBI Taxonomy" id="89922"/>
    <lineage>
        <taxon>Eukaryota</taxon>
        <taxon>Fungi</taxon>
        <taxon>Dikarya</taxon>
        <taxon>Basidiomycota</taxon>
        <taxon>Agaricomycotina</taxon>
        <taxon>Tremellomycetes</taxon>
        <taxon>Filobasidiales</taxon>
        <taxon>Filobasidiaceae</taxon>
        <taxon>Naganishia</taxon>
    </lineage>
</organism>
<name>A0ACC2VE94_9TREE</name>
<evidence type="ECO:0000313" key="2">
    <source>
        <dbReference type="Proteomes" id="UP001227268"/>
    </source>
</evidence>
<proteinExistence type="predicted"/>